<dbReference type="AlphaFoldDB" id="A0A2G5V198"/>
<dbReference type="EMBL" id="PDUG01000002">
    <property type="protein sequence ID" value="PIC45568.1"/>
    <property type="molecule type" value="Genomic_DNA"/>
</dbReference>
<keyword evidence="1" id="KW-0472">Membrane</keyword>
<reference evidence="3" key="1">
    <citation type="submission" date="2017-10" db="EMBL/GenBank/DDBJ databases">
        <title>Rapid genome shrinkage in a self-fertile nematode reveals novel sperm competition proteins.</title>
        <authorList>
            <person name="Yin D."/>
            <person name="Schwarz E.M."/>
            <person name="Thomas C.G."/>
            <person name="Felde R.L."/>
            <person name="Korf I.F."/>
            <person name="Cutter A.D."/>
            <person name="Schartner C.M."/>
            <person name="Ralston E.J."/>
            <person name="Meyer B.J."/>
            <person name="Haag E.S."/>
        </authorList>
    </citation>
    <scope>NUCLEOTIDE SEQUENCE [LARGE SCALE GENOMIC DNA]</scope>
    <source>
        <strain evidence="3">JU1422</strain>
    </source>
</reference>
<keyword evidence="1" id="KW-0812">Transmembrane</keyword>
<comment type="caution">
    <text evidence="2">The sequence shown here is derived from an EMBL/GenBank/DDBJ whole genome shotgun (WGS) entry which is preliminary data.</text>
</comment>
<evidence type="ECO:0000313" key="3">
    <source>
        <dbReference type="Proteomes" id="UP000230233"/>
    </source>
</evidence>
<protein>
    <submittedName>
        <fullName evidence="2">Uncharacterized protein</fullName>
    </submittedName>
</protein>
<gene>
    <name evidence="2" type="primary">Cnig_chr_II.g5544</name>
    <name evidence="2" type="ORF">B9Z55_005544</name>
</gene>
<organism evidence="2 3">
    <name type="scientific">Caenorhabditis nigoni</name>
    <dbReference type="NCBI Taxonomy" id="1611254"/>
    <lineage>
        <taxon>Eukaryota</taxon>
        <taxon>Metazoa</taxon>
        <taxon>Ecdysozoa</taxon>
        <taxon>Nematoda</taxon>
        <taxon>Chromadorea</taxon>
        <taxon>Rhabditida</taxon>
        <taxon>Rhabditina</taxon>
        <taxon>Rhabditomorpha</taxon>
        <taxon>Rhabditoidea</taxon>
        <taxon>Rhabditidae</taxon>
        <taxon>Peloderinae</taxon>
        <taxon>Caenorhabditis</taxon>
    </lineage>
</organism>
<keyword evidence="3" id="KW-1185">Reference proteome</keyword>
<dbReference type="Proteomes" id="UP000230233">
    <property type="component" value="Chromosome II"/>
</dbReference>
<proteinExistence type="predicted"/>
<accession>A0A2G5V198</accession>
<feature type="transmembrane region" description="Helical" evidence="1">
    <location>
        <begin position="12"/>
        <end position="33"/>
    </location>
</feature>
<evidence type="ECO:0000313" key="2">
    <source>
        <dbReference type="EMBL" id="PIC45568.1"/>
    </source>
</evidence>
<name>A0A2G5V198_9PELO</name>
<keyword evidence="1" id="KW-1133">Transmembrane helix</keyword>
<evidence type="ECO:0000256" key="1">
    <source>
        <dbReference type="SAM" id="Phobius"/>
    </source>
</evidence>
<sequence>MHHRAIFLFYPIYFFFFLAYSNFFAAAVCLRINKAKFTSLSRRPPSFFLRRQVDYSNETYQEERTIDLSMGSPDKEYFILTHMALTMKCTVPLFVHVPMFSL</sequence>